<dbReference type="SUPFAM" id="SSF47413">
    <property type="entry name" value="lambda repressor-like DNA-binding domains"/>
    <property type="match status" value="1"/>
</dbReference>
<sequence>MVMAQSTPSTAYSRDLGDELRRLRETCTDLKGHEVAARLGWDPSKVSTIEHGKARPSEIDLVQFLTMCGKDIDFFEDFKRRYRNAFDEYIVQLPGNLRTVAMAESTATKIFSYNTLTVPGLVQTPGYAEGLCRATGIVLEEQISSLVQARMDRQAILRKHNRPDCLFYIHELALRQRFGDDQVMTDQYLQLMFNAHIIRIVPAGVLVNSAGILLWEYEKAMPIAYSETELTQVFVQDRGAIARTRLIFDRLAGVALDEEQSRRKLAEYVDLPREDLDAPGPRLA</sequence>
<keyword evidence="3" id="KW-1185">Reference proteome</keyword>
<evidence type="ECO:0000313" key="2">
    <source>
        <dbReference type="EMBL" id="GHH37280.1"/>
    </source>
</evidence>
<name>A0ABQ3MCK7_9PSEU</name>
<evidence type="ECO:0000313" key="3">
    <source>
        <dbReference type="Proteomes" id="UP000605568"/>
    </source>
</evidence>
<dbReference type="SMART" id="SM00530">
    <property type="entry name" value="HTH_XRE"/>
    <property type="match status" value="1"/>
</dbReference>
<dbReference type="InterPro" id="IPR010982">
    <property type="entry name" value="Lambda_DNA-bd_dom_sf"/>
</dbReference>
<proteinExistence type="predicted"/>
<dbReference type="InterPro" id="IPR043917">
    <property type="entry name" value="DUF5753"/>
</dbReference>
<dbReference type="Pfam" id="PF13560">
    <property type="entry name" value="HTH_31"/>
    <property type="match status" value="1"/>
</dbReference>
<dbReference type="CDD" id="cd00093">
    <property type="entry name" value="HTH_XRE"/>
    <property type="match status" value="1"/>
</dbReference>
<comment type="caution">
    <text evidence="2">The sequence shown here is derived from an EMBL/GenBank/DDBJ whole genome shotgun (WGS) entry which is preliminary data.</text>
</comment>
<gene>
    <name evidence="2" type="ORF">GCM10017774_25750</name>
</gene>
<dbReference type="InterPro" id="IPR001387">
    <property type="entry name" value="Cro/C1-type_HTH"/>
</dbReference>
<accession>A0ABQ3MCK7</accession>
<dbReference type="Pfam" id="PF19054">
    <property type="entry name" value="DUF5753"/>
    <property type="match status" value="1"/>
</dbReference>
<organism evidence="2 3">
    <name type="scientific">Lentzea cavernae</name>
    <dbReference type="NCBI Taxonomy" id="2020703"/>
    <lineage>
        <taxon>Bacteria</taxon>
        <taxon>Bacillati</taxon>
        <taxon>Actinomycetota</taxon>
        <taxon>Actinomycetes</taxon>
        <taxon>Pseudonocardiales</taxon>
        <taxon>Pseudonocardiaceae</taxon>
        <taxon>Lentzea</taxon>
    </lineage>
</organism>
<protein>
    <submittedName>
        <fullName evidence="2">Transcriptional regulator</fullName>
    </submittedName>
</protein>
<evidence type="ECO:0000259" key="1">
    <source>
        <dbReference type="PROSITE" id="PS50943"/>
    </source>
</evidence>
<dbReference type="PROSITE" id="PS50943">
    <property type="entry name" value="HTH_CROC1"/>
    <property type="match status" value="1"/>
</dbReference>
<feature type="domain" description="HTH cro/C1-type" evidence="1">
    <location>
        <begin position="34"/>
        <end position="75"/>
    </location>
</feature>
<dbReference type="EMBL" id="BNAR01000003">
    <property type="protein sequence ID" value="GHH37280.1"/>
    <property type="molecule type" value="Genomic_DNA"/>
</dbReference>
<dbReference type="Gene3D" id="1.10.260.40">
    <property type="entry name" value="lambda repressor-like DNA-binding domains"/>
    <property type="match status" value="1"/>
</dbReference>
<reference evidence="3" key="1">
    <citation type="journal article" date="2019" name="Int. J. Syst. Evol. Microbiol.">
        <title>The Global Catalogue of Microorganisms (GCM) 10K type strain sequencing project: providing services to taxonomists for standard genome sequencing and annotation.</title>
        <authorList>
            <consortium name="The Broad Institute Genomics Platform"/>
            <consortium name="The Broad Institute Genome Sequencing Center for Infectious Disease"/>
            <person name="Wu L."/>
            <person name="Ma J."/>
        </authorList>
    </citation>
    <scope>NUCLEOTIDE SEQUENCE [LARGE SCALE GENOMIC DNA]</scope>
    <source>
        <strain evidence="3">CGMCC 4.7367</strain>
    </source>
</reference>
<dbReference type="Proteomes" id="UP000605568">
    <property type="component" value="Unassembled WGS sequence"/>
</dbReference>